<keyword evidence="3" id="KW-0378">Hydrolase</keyword>
<evidence type="ECO:0000259" key="5">
    <source>
        <dbReference type="SMART" id="SM00646"/>
    </source>
</evidence>
<dbReference type="EC" id="3.5.1.28" evidence="2"/>
<evidence type="ECO:0000256" key="3">
    <source>
        <dbReference type="ARBA" id="ARBA00022801"/>
    </source>
</evidence>
<gene>
    <name evidence="6" type="ordered locus">P700755_002139</name>
</gene>
<dbReference type="GO" id="GO:0009253">
    <property type="term" value="P:peptidoglycan catabolic process"/>
    <property type="evidence" value="ECO:0007669"/>
    <property type="project" value="InterPro"/>
</dbReference>
<dbReference type="EMBL" id="CP003879">
    <property type="protein sequence ID" value="AFU68929.1"/>
    <property type="molecule type" value="Genomic_DNA"/>
</dbReference>
<dbReference type="InterPro" id="IPR002508">
    <property type="entry name" value="MurNAc-LAA_cat"/>
</dbReference>
<keyword evidence="4" id="KW-0732">Signal</keyword>
<dbReference type="PANTHER" id="PTHR30404">
    <property type="entry name" value="N-ACETYLMURAMOYL-L-ALANINE AMIDASE"/>
    <property type="match status" value="1"/>
</dbReference>
<dbReference type="eggNOG" id="COG0860">
    <property type="taxonomic scope" value="Bacteria"/>
</dbReference>
<dbReference type="HOGENOM" id="CLU_014322_9_5_10"/>
<dbReference type="GO" id="GO:0030288">
    <property type="term" value="C:outer membrane-bounded periplasmic space"/>
    <property type="evidence" value="ECO:0007669"/>
    <property type="project" value="TreeGrafter"/>
</dbReference>
<reference evidence="6" key="2">
    <citation type="submission" date="2012-09" db="EMBL/GenBank/DDBJ databases">
        <title>The complete sequence of Psychroflexus torquis an extreme psychrophile from sea-ice that is stimulated by light.</title>
        <authorList>
            <person name="Feng S."/>
            <person name="Powell S.M."/>
            <person name="Bowman J.P."/>
        </authorList>
    </citation>
    <scope>NUCLEOTIDE SEQUENCE [LARGE SCALE GENOMIC DNA]</scope>
    <source>
        <strain evidence="6">ATCC 700755</strain>
    </source>
</reference>
<dbReference type="STRING" id="313595.P700755_002139"/>
<dbReference type="CDD" id="cd02696">
    <property type="entry name" value="MurNAc-LAA"/>
    <property type="match status" value="1"/>
</dbReference>
<dbReference type="KEGG" id="ptq:P700755_002139"/>
<feature type="chain" id="PRO_5003877694" description="N-acetylmuramoyl-L-alanine amidase" evidence="4">
    <location>
        <begin position="23"/>
        <end position="201"/>
    </location>
</feature>
<evidence type="ECO:0000256" key="2">
    <source>
        <dbReference type="ARBA" id="ARBA00011901"/>
    </source>
</evidence>
<evidence type="ECO:0000256" key="4">
    <source>
        <dbReference type="SAM" id="SignalP"/>
    </source>
</evidence>
<proteinExistence type="predicted"/>
<dbReference type="SUPFAM" id="SSF53187">
    <property type="entry name" value="Zn-dependent exopeptidases"/>
    <property type="match status" value="1"/>
</dbReference>
<dbReference type="GO" id="GO:0008745">
    <property type="term" value="F:N-acetylmuramoyl-L-alanine amidase activity"/>
    <property type="evidence" value="ECO:0007669"/>
    <property type="project" value="UniProtKB-EC"/>
</dbReference>
<sequence length="201" mass="22417">MSLMKLICVLMCLCFSFSYAIADPTNPKKIKVVIDAGHGGKDGGAQLNSILEKQIVADVSLQLKALCSDKNIEIILLRTEDEFISLQDRVSRIKTLSPDLVISLHANYSQDRDRNGVEVFVADNNFTVRSSYFGTKILESFKQKDFQTATLQSANFYLLKNVDCPAVTIELGFLSNAEDMKYLNSEFGQKFLAKQIVSSLN</sequence>
<name>K4IET6_PSYTT</name>
<reference evidence="6" key="1">
    <citation type="submission" date="2006-03" db="EMBL/GenBank/DDBJ databases">
        <authorList>
            <person name="Bowman J."/>
            <person name="Ferriera S."/>
            <person name="Johnson J."/>
            <person name="Kravitz S."/>
            <person name="Halpern A."/>
            <person name="Remington K."/>
            <person name="Beeson K."/>
            <person name="Tran B."/>
            <person name="Rogers Y.-H."/>
            <person name="Friedman R."/>
            <person name="Venter J.C."/>
        </authorList>
    </citation>
    <scope>NUCLEOTIDE SEQUENCE [LARGE SCALE GENOMIC DNA]</scope>
    <source>
        <strain evidence="6">ATCC 700755</strain>
    </source>
</reference>
<keyword evidence="7" id="KW-1185">Reference proteome</keyword>
<comment type="catalytic activity">
    <reaction evidence="1">
        <text>Hydrolyzes the link between N-acetylmuramoyl residues and L-amino acid residues in certain cell-wall glycopeptides.</text>
        <dbReference type="EC" id="3.5.1.28"/>
    </reaction>
</comment>
<protein>
    <recommendedName>
        <fullName evidence="2">N-acetylmuramoyl-L-alanine amidase</fullName>
        <ecNumber evidence="2">3.5.1.28</ecNumber>
    </recommendedName>
</protein>
<dbReference type="SMART" id="SM00646">
    <property type="entry name" value="Ami_3"/>
    <property type="match status" value="1"/>
</dbReference>
<evidence type="ECO:0000256" key="1">
    <source>
        <dbReference type="ARBA" id="ARBA00001561"/>
    </source>
</evidence>
<evidence type="ECO:0000313" key="7">
    <source>
        <dbReference type="Proteomes" id="UP000008514"/>
    </source>
</evidence>
<feature type="signal peptide" evidence="4">
    <location>
        <begin position="1"/>
        <end position="22"/>
    </location>
</feature>
<evidence type="ECO:0000313" key="6">
    <source>
        <dbReference type="EMBL" id="AFU68929.1"/>
    </source>
</evidence>
<dbReference type="Proteomes" id="UP000008514">
    <property type="component" value="Chromosome"/>
</dbReference>
<dbReference type="AlphaFoldDB" id="K4IET6"/>
<dbReference type="PANTHER" id="PTHR30404:SF0">
    <property type="entry name" value="N-ACETYLMURAMOYL-L-ALANINE AMIDASE AMIC"/>
    <property type="match status" value="1"/>
</dbReference>
<dbReference type="Gene3D" id="3.40.630.40">
    <property type="entry name" value="Zn-dependent exopeptidases"/>
    <property type="match status" value="1"/>
</dbReference>
<organism evidence="6 7">
    <name type="scientific">Psychroflexus torquis (strain ATCC 700755 / CIP 106069 / ACAM 623)</name>
    <dbReference type="NCBI Taxonomy" id="313595"/>
    <lineage>
        <taxon>Bacteria</taxon>
        <taxon>Pseudomonadati</taxon>
        <taxon>Bacteroidota</taxon>
        <taxon>Flavobacteriia</taxon>
        <taxon>Flavobacteriales</taxon>
        <taxon>Flavobacteriaceae</taxon>
        <taxon>Psychroflexus</taxon>
    </lineage>
</organism>
<accession>K4IET6</accession>
<dbReference type="Pfam" id="PF01520">
    <property type="entry name" value="Amidase_3"/>
    <property type="match status" value="1"/>
</dbReference>
<dbReference type="InterPro" id="IPR050695">
    <property type="entry name" value="N-acetylmuramoyl_amidase_3"/>
</dbReference>
<feature type="domain" description="MurNAc-LAA" evidence="5">
    <location>
        <begin position="90"/>
        <end position="201"/>
    </location>
</feature>